<evidence type="ECO:0008006" key="5">
    <source>
        <dbReference type="Google" id="ProtNLM"/>
    </source>
</evidence>
<keyword evidence="1" id="KW-0472">Membrane</keyword>
<evidence type="ECO:0000256" key="1">
    <source>
        <dbReference type="SAM" id="Phobius"/>
    </source>
</evidence>
<gene>
    <name evidence="3" type="ORF">CSC78_04865</name>
</gene>
<dbReference type="Proteomes" id="UP000781710">
    <property type="component" value="Unassembled WGS sequence"/>
</dbReference>
<evidence type="ECO:0000256" key="2">
    <source>
        <dbReference type="SAM" id="SignalP"/>
    </source>
</evidence>
<dbReference type="RefSeq" id="WP_162336786.1">
    <property type="nucleotide sequence ID" value="NZ_JBHSRQ010000004.1"/>
</dbReference>
<keyword evidence="1" id="KW-0812">Transmembrane</keyword>
<accession>A0ABQ6ZJW0</accession>
<name>A0ABQ6ZJW0_9GAMM</name>
<dbReference type="InterPro" id="IPR025060">
    <property type="entry name" value="DUF3999"/>
</dbReference>
<organism evidence="3 4">
    <name type="scientific">Pseudoxanthomonas japonensis</name>
    <dbReference type="NCBI Taxonomy" id="69284"/>
    <lineage>
        <taxon>Bacteria</taxon>
        <taxon>Pseudomonadati</taxon>
        <taxon>Pseudomonadota</taxon>
        <taxon>Gammaproteobacteria</taxon>
        <taxon>Lysobacterales</taxon>
        <taxon>Lysobacteraceae</taxon>
        <taxon>Pseudoxanthomonas</taxon>
    </lineage>
</organism>
<feature type="chain" id="PRO_5045042906" description="DUF3999 domain-containing protein" evidence="2">
    <location>
        <begin position="20"/>
        <end position="452"/>
    </location>
</feature>
<feature type="signal peptide" evidence="2">
    <location>
        <begin position="1"/>
        <end position="19"/>
    </location>
</feature>
<reference evidence="3 4" key="1">
    <citation type="submission" date="2017-10" db="EMBL/GenBank/DDBJ databases">
        <title>Whole genome sequencing of members of genus Pseudoxanthomonas.</title>
        <authorList>
            <person name="Kumar S."/>
            <person name="Bansal K."/>
            <person name="Kaur A."/>
            <person name="Patil P."/>
            <person name="Sharma S."/>
            <person name="Patil P.B."/>
        </authorList>
    </citation>
    <scope>NUCLEOTIDE SEQUENCE [LARGE SCALE GENOMIC DNA]</scope>
    <source>
        <strain evidence="3 4">DSM 17109</strain>
    </source>
</reference>
<keyword evidence="4" id="KW-1185">Reference proteome</keyword>
<dbReference type="EMBL" id="PDWW01000004">
    <property type="protein sequence ID" value="KAF1726431.1"/>
    <property type="molecule type" value="Genomic_DNA"/>
</dbReference>
<protein>
    <recommendedName>
        <fullName evidence="5">DUF3999 domain-containing protein</fullName>
    </recommendedName>
</protein>
<sequence length="452" mass="49356">MKKFLMLLGLLPLMAAAQAPAPAPYAKRWPLVLSGEQAGAYRVVLAPEVYATTAWPDLRDVDVLDAHGKPVAAALFGPEQPTALPARRIVVPWFPLPASMQDAGTSSRVSAQFGENGRIVRIEADTGAATGAGPSRAFLVDLSGIRDRAEALEFTWDTGTPREASYRVEGSHDLQAWDVVQDRVTLVELQRGAQRLLRDDVPIQSGLRYVRFVPLDASPALPIREVRVRLDAVHLQQAVQWSELQGKRVSEQGVDAFIYENTGRHPVAFADLAMEDYAVGEWTLESRDATDAPWRLRAGPWVAYRVGGDRPSASPAQPLASEPARDRYWRLRNRSALPDQVPTLRLGYRPEVMVFLAQGTPPYALVAGSATARRAVVPMPALVDALRRDRGEDWQPAPAYLSPASALAGDAALIAPPTPRDWKTWLLWGLLVLGAALVAAFAFSLLRSRPPA</sequence>
<keyword evidence="1" id="KW-1133">Transmembrane helix</keyword>
<comment type="caution">
    <text evidence="3">The sequence shown here is derived from an EMBL/GenBank/DDBJ whole genome shotgun (WGS) entry which is preliminary data.</text>
</comment>
<evidence type="ECO:0000313" key="3">
    <source>
        <dbReference type="EMBL" id="KAF1726431.1"/>
    </source>
</evidence>
<dbReference type="Pfam" id="PF13163">
    <property type="entry name" value="DUF3999"/>
    <property type="match status" value="1"/>
</dbReference>
<keyword evidence="2" id="KW-0732">Signal</keyword>
<evidence type="ECO:0000313" key="4">
    <source>
        <dbReference type="Proteomes" id="UP000781710"/>
    </source>
</evidence>
<proteinExistence type="predicted"/>
<feature type="transmembrane region" description="Helical" evidence="1">
    <location>
        <begin position="425"/>
        <end position="446"/>
    </location>
</feature>